<keyword evidence="3" id="KW-1185">Reference proteome</keyword>
<feature type="region of interest" description="Disordered" evidence="1">
    <location>
        <begin position="542"/>
        <end position="561"/>
    </location>
</feature>
<dbReference type="AlphaFoldDB" id="A0AAD2G0L8"/>
<dbReference type="Proteomes" id="UP001295423">
    <property type="component" value="Unassembled WGS sequence"/>
</dbReference>
<name>A0AAD2G0L8_9STRA</name>
<organism evidence="2 3">
    <name type="scientific">Cylindrotheca closterium</name>
    <dbReference type="NCBI Taxonomy" id="2856"/>
    <lineage>
        <taxon>Eukaryota</taxon>
        <taxon>Sar</taxon>
        <taxon>Stramenopiles</taxon>
        <taxon>Ochrophyta</taxon>
        <taxon>Bacillariophyta</taxon>
        <taxon>Bacillariophyceae</taxon>
        <taxon>Bacillariophycidae</taxon>
        <taxon>Bacillariales</taxon>
        <taxon>Bacillariaceae</taxon>
        <taxon>Cylindrotheca</taxon>
    </lineage>
</organism>
<proteinExistence type="predicted"/>
<reference evidence="2" key="1">
    <citation type="submission" date="2023-08" db="EMBL/GenBank/DDBJ databases">
        <authorList>
            <person name="Audoor S."/>
            <person name="Bilcke G."/>
        </authorList>
    </citation>
    <scope>NUCLEOTIDE SEQUENCE</scope>
</reference>
<evidence type="ECO:0000313" key="2">
    <source>
        <dbReference type="EMBL" id="CAJ1959030.1"/>
    </source>
</evidence>
<evidence type="ECO:0000256" key="1">
    <source>
        <dbReference type="SAM" id="MobiDB-lite"/>
    </source>
</evidence>
<accession>A0AAD2G0L8</accession>
<protein>
    <submittedName>
        <fullName evidence="2">Uncharacterized protein</fullName>
    </submittedName>
</protein>
<comment type="caution">
    <text evidence="2">The sequence shown here is derived from an EMBL/GenBank/DDBJ whole genome shotgun (WGS) entry which is preliminary data.</text>
</comment>
<gene>
    <name evidence="2" type="ORF">CYCCA115_LOCUS17473</name>
</gene>
<evidence type="ECO:0000313" key="3">
    <source>
        <dbReference type="Proteomes" id="UP001295423"/>
    </source>
</evidence>
<sequence length="561" mass="63766">MPDPLEYDDKFEFLFQSEVLTYLSLKDDIQPGVRIVSKSWRLACEAYKTAWIEALDAKHSVVVLELMSAKGKMLNSNTAKITGKRDAKSHRYPILVNNWLTGESDILTIKICNLNPTATHRADPEADAPDLLQYSRNAKLRRSHGMMLDQMLMLARYETNTINGNLVPGEFRDFINLPRGHPALAQLNANMWTYWTVPPKLAGLYGRGTVSDLVSMALMNNDPSLVMAKEDKLWPQDGEKGVHLVRNMVRFMRTWSDQRVYGTFWVSHKFKTGSIMTEYRDGNFGQVYLVKGHNSVIAELGPQLPFCCRTTLLPMYDLWTYAGIITAMSVRPSAKQLKDLEAHVKKAILEKTVSWRSPNAEHWRYPPPPFPTNKNTSGEEADLDWSNHEDVYSNPNINTEESEEVTEEHMEIGRRIVKAALSKGGINPDPSPENRWVIRRWGYSYEENPNGMAMFMGGGGPLPVSPVMFEVDHERGKDPNDKYIPTYTLRDILHGVLDAATRWRLPGVIQPDDLGVVRPLEKVLKECFEEEDVNAISVQWYPPPSEEESDYATAFGNDNPF</sequence>
<dbReference type="EMBL" id="CAKOGP040001980">
    <property type="protein sequence ID" value="CAJ1959030.1"/>
    <property type="molecule type" value="Genomic_DNA"/>
</dbReference>